<reference evidence="1" key="1">
    <citation type="submission" date="2012-03" db="EMBL/GenBank/DDBJ databases">
        <authorList>
            <person name="Johnson S.L."/>
            <person name="Sims D."/>
            <person name="Han S."/>
            <person name="Bruce D.C."/>
            <person name="Dasch G.A."/>
        </authorList>
    </citation>
    <scope>NUCLEOTIDE SEQUENCE [LARGE SCALE GENOMIC DNA]</scope>
    <source>
        <strain evidence="1">TH1527</strain>
    </source>
</reference>
<sequence>MKNNTEELIQAVSILKALRILAYSFSKTINIITNLFNNLKSKNDII</sequence>
<evidence type="ECO:0000313" key="2">
    <source>
        <dbReference type="Proteomes" id="UP000007581"/>
    </source>
</evidence>
<evidence type="ECO:0000313" key="1">
    <source>
        <dbReference type="EMBL" id="AFE54012.1"/>
    </source>
</evidence>
<accession>A0ABM5MVN1</accession>
<dbReference type="EMBL" id="CP003397">
    <property type="protein sequence ID" value="AFE54012.1"/>
    <property type="molecule type" value="Genomic_DNA"/>
</dbReference>
<name>A0ABM5MVN1_RICTP</name>
<dbReference type="RefSeq" id="WP_011190620.1">
    <property type="nucleotide sequence ID" value="NC_017066.1"/>
</dbReference>
<organism evidence="1 2">
    <name type="scientific">Rickettsia typhi str. TH1527</name>
    <dbReference type="NCBI Taxonomy" id="1003201"/>
    <lineage>
        <taxon>Bacteria</taxon>
        <taxon>Pseudomonadati</taxon>
        <taxon>Pseudomonadota</taxon>
        <taxon>Alphaproteobacteria</taxon>
        <taxon>Rickettsiales</taxon>
        <taxon>Rickettsiaceae</taxon>
        <taxon>Rickettsieae</taxon>
        <taxon>Rickettsia</taxon>
        <taxon>typhus group</taxon>
    </lineage>
</organism>
<dbReference type="Proteomes" id="UP000007581">
    <property type="component" value="Chromosome"/>
</dbReference>
<proteinExistence type="predicted"/>
<keyword evidence="2" id="KW-1185">Reference proteome</keyword>
<gene>
    <name evidence="1" type="ORF">RTTH1527_00725</name>
</gene>
<protein>
    <submittedName>
        <fullName evidence="1">Uncharacterized protein</fullName>
    </submittedName>
</protein>